<protein>
    <submittedName>
        <fullName evidence="2">Uncharacterized protein</fullName>
    </submittedName>
</protein>
<gene>
    <name evidence="2" type="ORF">JD82_00370</name>
</gene>
<comment type="caution">
    <text evidence="2">The sequence shown here is derived from an EMBL/GenBank/DDBJ whole genome shotgun (WGS) entry which is preliminary data.</text>
</comment>
<organism evidence="2 3">
    <name type="scientific">Prauserella rugosa</name>
    <dbReference type="NCBI Taxonomy" id="43354"/>
    <lineage>
        <taxon>Bacteria</taxon>
        <taxon>Bacillati</taxon>
        <taxon>Actinomycetota</taxon>
        <taxon>Actinomycetes</taxon>
        <taxon>Pseudonocardiales</taxon>
        <taxon>Pseudonocardiaceae</taxon>
        <taxon>Prauserella</taxon>
    </lineage>
</organism>
<keyword evidence="3" id="KW-1185">Reference proteome</keyword>
<evidence type="ECO:0000313" key="3">
    <source>
        <dbReference type="Proteomes" id="UP000317303"/>
    </source>
</evidence>
<evidence type="ECO:0000256" key="1">
    <source>
        <dbReference type="SAM" id="MobiDB-lite"/>
    </source>
</evidence>
<dbReference type="RefSeq" id="WP_145600286.1">
    <property type="nucleotide sequence ID" value="NZ_JOIJ01000041.1"/>
</dbReference>
<dbReference type="Proteomes" id="UP000317303">
    <property type="component" value="Unassembled WGS sequence"/>
</dbReference>
<accession>A0A660CCA9</accession>
<feature type="region of interest" description="Disordered" evidence="1">
    <location>
        <begin position="96"/>
        <end position="119"/>
    </location>
</feature>
<proteinExistence type="predicted"/>
<evidence type="ECO:0000313" key="2">
    <source>
        <dbReference type="EMBL" id="TWH18551.1"/>
    </source>
</evidence>
<dbReference type="EMBL" id="VLJV01000001">
    <property type="protein sequence ID" value="TWH18551.1"/>
    <property type="molecule type" value="Genomic_DNA"/>
</dbReference>
<name>A0A660CCA9_9PSEU</name>
<reference evidence="2 3" key="1">
    <citation type="submission" date="2019-07" db="EMBL/GenBank/DDBJ databases">
        <title>R&amp;d 2014.</title>
        <authorList>
            <person name="Klenk H.-P."/>
        </authorList>
    </citation>
    <scope>NUCLEOTIDE SEQUENCE [LARGE SCALE GENOMIC DNA]</scope>
    <source>
        <strain evidence="2 3">DSM 43194</strain>
    </source>
</reference>
<feature type="compositionally biased region" description="Basic residues" evidence="1">
    <location>
        <begin position="110"/>
        <end position="119"/>
    </location>
</feature>
<sequence>MARDGWEPMNSHEHYDAAMELAEAAGEQVWTDARGTSLDGLHEAATEHLLAAIYLELRRSNDLAQGAVQGDRGETLVPRCQAADVRAGEVFAQCGLPAGHDGGHEDVHGRPVHPTRKGE</sequence>
<dbReference type="AlphaFoldDB" id="A0A660CCA9"/>